<proteinExistence type="predicted"/>
<dbReference type="Pfam" id="PF04185">
    <property type="entry name" value="Phosphoesterase"/>
    <property type="match status" value="1"/>
</dbReference>
<name>A0A4D4JBF5_9PSEU</name>
<evidence type="ECO:0000256" key="1">
    <source>
        <dbReference type="ARBA" id="ARBA00022801"/>
    </source>
</evidence>
<keyword evidence="1" id="KW-0378">Hydrolase</keyword>
<dbReference type="NCBIfam" id="TIGR02276">
    <property type="entry name" value="beta_rpt_yvtn"/>
    <property type="match status" value="2"/>
</dbReference>
<evidence type="ECO:0000256" key="2">
    <source>
        <dbReference type="ARBA" id="ARBA00023026"/>
    </source>
</evidence>
<keyword evidence="2" id="KW-0843">Virulence</keyword>
<dbReference type="InterPro" id="IPR007312">
    <property type="entry name" value="Phosphoesterase"/>
</dbReference>
<sequence>MRRLVRVGVTAAAVLVVGAGTAYAVNTALHAGPQGDGTGVTPAGWRVTPAGAQTALGSLPTASALSPDGKLLLVLNAGDATHESVQAIDPASHAVVQTIPYKKPDGLYAGVAFSPDGRHAYASSGGANTIHAYSVDGQHHLTEDPPIALPTKNPAGQVVNLYPAGLAVTPDGKRLVVADQMSDSASVVDLATRRVDTVGVGHNPYGVALSPDGRTAYVSNQGANTVSVLDISGPLPTVARTVTVGTHPNRMAVDPHAGTVYVANSESDSVSVVPAGAAAPRSTIDLSPYQGAPVGSNPDGLALSADAGTLYVANSGNNDVDVVDAHTGHIRGMIPTAWYPTAVTPSADGRTLFVVNAKGLGAGPNPNGPNPYTDNQRSGTPGFEAQYVGTMIAGSLSSIPTPDAAQLAKYSQQVVANDGFDERDKVRSAAPNNPVPARVGEPSPIKHVIYVVKENRTFDQEFGSLGKGNGDPSLNLFGDDSAPNSRALQRKFVTLDNFYANAEVSAQGWNWSVGANSNPYVEQTWVGNYSGRNHPYDYEGGNFTTAMNRDPKDSYIWDRLADKNIAFRNYGFYESDNVFNPGPSGPDPRLVANTDPNFYGWDLKCPDSSGTFTPRTACNTRIDEWQREFQQYEAKGNLPAVEFLRLGNDHTQNTTPGYPTPKAYVADNDYALGRLVDSVSHSRDWASTAIFVVEDDAQAGPDHVDAHRTIAQVISPYTQTGKVDSTQYSTASMLRTIELIAGIGPMTQFDATATPMFNSFTGKPNLTPYTAVKPAQDILTSVNGANAPMAAQSAAQDYTREDQIDEQVSNQAIWQSVRGAGSPMPAPVHAAGAPPNPPAGDPDDDGH</sequence>
<dbReference type="Pfam" id="PF10282">
    <property type="entry name" value="Lactonase"/>
    <property type="match status" value="2"/>
</dbReference>
<protein>
    <submittedName>
        <fullName evidence="5">Phosphoesterase</fullName>
    </submittedName>
</protein>
<dbReference type="Proteomes" id="UP000298860">
    <property type="component" value="Unassembled WGS sequence"/>
</dbReference>
<evidence type="ECO:0000256" key="3">
    <source>
        <dbReference type="SAM" id="MobiDB-lite"/>
    </source>
</evidence>
<dbReference type="InterPro" id="IPR015943">
    <property type="entry name" value="WD40/YVTN_repeat-like_dom_sf"/>
</dbReference>
<keyword evidence="4" id="KW-0732">Signal</keyword>
<comment type="caution">
    <text evidence="5">The sequence shown here is derived from an EMBL/GenBank/DDBJ whole genome shotgun (WGS) entry which is preliminary data.</text>
</comment>
<dbReference type="InterPro" id="IPR017850">
    <property type="entry name" value="Alkaline_phosphatase_core_sf"/>
</dbReference>
<gene>
    <name evidence="5" type="ORF">GTS_33990</name>
</gene>
<dbReference type="RefSeq" id="WP_192909586.1">
    <property type="nucleotide sequence ID" value="NZ_BJFL01000017.1"/>
</dbReference>
<dbReference type="PANTHER" id="PTHR47197:SF3">
    <property type="entry name" value="DIHYDRO-HEME D1 DEHYDROGENASE"/>
    <property type="match status" value="1"/>
</dbReference>
<feature type="chain" id="PRO_5020495352" evidence="4">
    <location>
        <begin position="25"/>
        <end position="847"/>
    </location>
</feature>
<accession>A0A4D4JBF5</accession>
<dbReference type="Gene3D" id="3.40.720.10">
    <property type="entry name" value="Alkaline Phosphatase, subunit A"/>
    <property type="match status" value="1"/>
</dbReference>
<dbReference type="InterPro" id="IPR051200">
    <property type="entry name" value="Host-pathogen_enzymatic-act"/>
</dbReference>
<feature type="region of interest" description="Disordered" evidence="3">
    <location>
        <begin position="793"/>
        <end position="847"/>
    </location>
</feature>
<keyword evidence="6" id="KW-1185">Reference proteome</keyword>
<dbReference type="EMBL" id="BJFL01000017">
    <property type="protein sequence ID" value="GDY31766.1"/>
    <property type="molecule type" value="Genomic_DNA"/>
</dbReference>
<evidence type="ECO:0000313" key="5">
    <source>
        <dbReference type="EMBL" id="GDY31766.1"/>
    </source>
</evidence>
<dbReference type="InterPro" id="IPR011045">
    <property type="entry name" value="N2O_reductase_N"/>
</dbReference>
<organism evidence="5 6">
    <name type="scientific">Gandjariella thermophila</name>
    <dbReference type="NCBI Taxonomy" id="1931992"/>
    <lineage>
        <taxon>Bacteria</taxon>
        <taxon>Bacillati</taxon>
        <taxon>Actinomycetota</taxon>
        <taxon>Actinomycetes</taxon>
        <taxon>Pseudonocardiales</taxon>
        <taxon>Pseudonocardiaceae</taxon>
        <taxon>Gandjariella</taxon>
    </lineage>
</organism>
<dbReference type="Gene3D" id="2.130.10.10">
    <property type="entry name" value="YVTN repeat-like/Quinoprotein amine dehydrogenase"/>
    <property type="match status" value="3"/>
</dbReference>
<evidence type="ECO:0000256" key="4">
    <source>
        <dbReference type="SAM" id="SignalP"/>
    </source>
</evidence>
<dbReference type="GO" id="GO:0016788">
    <property type="term" value="F:hydrolase activity, acting on ester bonds"/>
    <property type="evidence" value="ECO:0007669"/>
    <property type="project" value="InterPro"/>
</dbReference>
<dbReference type="PANTHER" id="PTHR47197">
    <property type="entry name" value="PROTEIN NIRF"/>
    <property type="match status" value="1"/>
</dbReference>
<evidence type="ECO:0000313" key="6">
    <source>
        <dbReference type="Proteomes" id="UP000298860"/>
    </source>
</evidence>
<dbReference type="InterPro" id="IPR019405">
    <property type="entry name" value="Lactonase_7-beta_prop"/>
</dbReference>
<feature type="signal peptide" evidence="4">
    <location>
        <begin position="1"/>
        <end position="24"/>
    </location>
</feature>
<reference evidence="6" key="1">
    <citation type="submission" date="2019-04" db="EMBL/GenBank/DDBJ databases">
        <title>Draft genome sequence of Pseudonocardiaceae bacterium SL3-2-4.</title>
        <authorList>
            <person name="Ningsih F."/>
            <person name="Yokota A."/>
            <person name="Sakai Y."/>
            <person name="Nanatani K."/>
            <person name="Yabe S."/>
            <person name="Oetari A."/>
            <person name="Sjamsuridzal W."/>
        </authorList>
    </citation>
    <scope>NUCLEOTIDE SEQUENCE [LARGE SCALE GENOMIC DNA]</scope>
    <source>
        <strain evidence="6">SL3-2-4</strain>
    </source>
</reference>
<dbReference type="InterPro" id="IPR011964">
    <property type="entry name" value="YVTN_b-propeller_repeat"/>
</dbReference>
<dbReference type="SUPFAM" id="SSF50974">
    <property type="entry name" value="Nitrous oxide reductase, N-terminal domain"/>
    <property type="match status" value="1"/>
</dbReference>
<dbReference type="AlphaFoldDB" id="A0A4D4JBF5"/>